<keyword evidence="3" id="KW-1185">Reference proteome</keyword>
<sequence length="160" mass="17385">MQRMCSCLEYTGDSGSPGSVRRGGCAITALVQPQNFDIYGKIAWGVVEKGYGRDTLQCSVQIKELWQAYQKVRQANRRSGAELQTYCFYRELHAVLGSEPTSIPKSPVGTSGLELLVTGVNTEDDVLDEEVEAEENGGQATGRSSGMESQDLLLSPEQSS</sequence>
<feature type="region of interest" description="Disordered" evidence="1">
    <location>
        <begin position="130"/>
        <end position="160"/>
    </location>
</feature>
<dbReference type="AlphaFoldDB" id="M7B4C6"/>
<evidence type="ECO:0000313" key="2">
    <source>
        <dbReference type="EMBL" id="EMP26988.1"/>
    </source>
</evidence>
<evidence type="ECO:0000313" key="3">
    <source>
        <dbReference type="Proteomes" id="UP000031443"/>
    </source>
</evidence>
<accession>M7B4C6</accession>
<reference evidence="3" key="1">
    <citation type="journal article" date="2013" name="Nat. Genet.">
        <title>The draft genomes of soft-shell turtle and green sea turtle yield insights into the development and evolution of the turtle-specific body plan.</title>
        <authorList>
            <person name="Wang Z."/>
            <person name="Pascual-Anaya J."/>
            <person name="Zadissa A."/>
            <person name="Li W."/>
            <person name="Niimura Y."/>
            <person name="Huang Z."/>
            <person name="Li C."/>
            <person name="White S."/>
            <person name="Xiong Z."/>
            <person name="Fang D."/>
            <person name="Wang B."/>
            <person name="Ming Y."/>
            <person name="Chen Y."/>
            <person name="Zheng Y."/>
            <person name="Kuraku S."/>
            <person name="Pignatelli M."/>
            <person name="Herrero J."/>
            <person name="Beal K."/>
            <person name="Nozawa M."/>
            <person name="Li Q."/>
            <person name="Wang J."/>
            <person name="Zhang H."/>
            <person name="Yu L."/>
            <person name="Shigenobu S."/>
            <person name="Wang J."/>
            <person name="Liu J."/>
            <person name="Flicek P."/>
            <person name="Searle S."/>
            <person name="Wang J."/>
            <person name="Kuratani S."/>
            <person name="Yin Y."/>
            <person name="Aken B."/>
            <person name="Zhang G."/>
            <person name="Irie N."/>
        </authorList>
    </citation>
    <scope>NUCLEOTIDE SEQUENCE [LARGE SCALE GENOMIC DNA]</scope>
</reference>
<evidence type="ECO:0000256" key="1">
    <source>
        <dbReference type="SAM" id="MobiDB-lite"/>
    </source>
</evidence>
<dbReference type="Proteomes" id="UP000031443">
    <property type="component" value="Unassembled WGS sequence"/>
</dbReference>
<organism evidence="2 3">
    <name type="scientific">Chelonia mydas</name>
    <name type="common">Green sea-turtle</name>
    <name type="synonym">Chelonia agassizi</name>
    <dbReference type="NCBI Taxonomy" id="8469"/>
    <lineage>
        <taxon>Eukaryota</taxon>
        <taxon>Metazoa</taxon>
        <taxon>Chordata</taxon>
        <taxon>Craniata</taxon>
        <taxon>Vertebrata</taxon>
        <taxon>Euteleostomi</taxon>
        <taxon>Archelosauria</taxon>
        <taxon>Testudinata</taxon>
        <taxon>Testudines</taxon>
        <taxon>Cryptodira</taxon>
        <taxon>Durocryptodira</taxon>
        <taxon>Americhelydia</taxon>
        <taxon>Chelonioidea</taxon>
        <taxon>Cheloniidae</taxon>
        <taxon>Chelonia</taxon>
    </lineage>
</organism>
<gene>
    <name evidence="2" type="ORF">UY3_15917</name>
</gene>
<name>M7B4C6_CHEMY</name>
<dbReference type="EMBL" id="KB574333">
    <property type="protein sequence ID" value="EMP26988.1"/>
    <property type="molecule type" value="Genomic_DNA"/>
</dbReference>
<protein>
    <recommendedName>
        <fullName evidence="4">Zinc finger and SCAN domain-containing protein 29</fullName>
    </recommendedName>
</protein>
<evidence type="ECO:0008006" key="4">
    <source>
        <dbReference type="Google" id="ProtNLM"/>
    </source>
</evidence>
<proteinExistence type="predicted"/>